<keyword evidence="3" id="KW-0560">Oxidoreductase</keyword>
<dbReference type="SUPFAM" id="SSF55103">
    <property type="entry name" value="FAD-linked oxidases, C-terminal domain"/>
    <property type="match status" value="1"/>
</dbReference>
<gene>
    <name evidence="5" type="ORF">A9A59_1105</name>
</gene>
<dbReference type="Proteomes" id="UP000223071">
    <property type="component" value="Unassembled WGS sequence"/>
</dbReference>
<evidence type="ECO:0000256" key="3">
    <source>
        <dbReference type="ARBA" id="ARBA00023002"/>
    </source>
</evidence>
<dbReference type="AlphaFoldDB" id="A0A2A9HGF4"/>
<sequence length="483" mass="50716">MTTRRELLAALRRAVGEGAVVWRPEELATYEFDGTVERSVPHAVVLPESADEVQAVVRACTELGVPVTPRGAGTGLSGGSVPAKRGVVVSTARMRRILEIDPVDRVAVVEPGVANLELSRQAAKYGLFYAPDPSSQAACTIGGNVAENAGGPHCLALGVTQNFVLGLEVVTAAGELRWLGGRAPDPFGFDLRGAFIGSEGTLGIATKVIVRLLPVPPAVVTLLAAFPTVGQACEAVSSIIARGIIPAAMEMMDRLCIEAVEARFRVGYPPGAGAVLLVELDGLEGQVEAEAGRVRAECLEHGASEVRTAQGEEERALLWRGRKGAIPALGQLAPNYYIVDGVVPRSRLAAVMERVGEISARSGLRIANVFHAGDGNLHPLILFDEREPGAAARVLETAAAIMRVCVEEGGTLSGEHGIGAEKREFMPWLFSEADLENMARLRQVFGADAGLFNPCKVFPGGTGCGEMARHAGAVRAAGPDAYV</sequence>
<dbReference type="EMBL" id="PDJQ01000001">
    <property type="protein sequence ID" value="PFG73899.1"/>
    <property type="molecule type" value="Genomic_DNA"/>
</dbReference>
<dbReference type="Pfam" id="PF02913">
    <property type="entry name" value="FAD-oxidase_C"/>
    <property type="match status" value="1"/>
</dbReference>
<evidence type="ECO:0000313" key="5">
    <source>
        <dbReference type="EMBL" id="PFG73899.1"/>
    </source>
</evidence>
<reference evidence="5 6" key="1">
    <citation type="submission" date="2017-09" db="EMBL/GenBank/DDBJ databases">
        <title>Sequencing the genomes of two abundant thermophiles in Great Basin hot springs: Thermocrinis jamiesonii and novel Chloroflexi Thermoflexus hugenholtzii.</title>
        <authorList>
            <person name="Hedlund B."/>
        </authorList>
    </citation>
    <scope>NUCLEOTIDE SEQUENCE [LARGE SCALE GENOMIC DNA]</scope>
    <source>
        <strain evidence="5 6">G233</strain>
    </source>
</reference>
<dbReference type="PANTHER" id="PTHR42934">
    <property type="entry name" value="GLYCOLATE OXIDASE SUBUNIT GLCD"/>
    <property type="match status" value="1"/>
</dbReference>
<protein>
    <submittedName>
        <fullName evidence="5">Glycolate oxidase</fullName>
    </submittedName>
</protein>
<dbReference type="Gene3D" id="3.30.43.10">
    <property type="entry name" value="Uridine Diphospho-n-acetylenolpyruvylglucosamine Reductase, domain 2"/>
    <property type="match status" value="1"/>
</dbReference>
<dbReference type="GO" id="GO:0016491">
    <property type="term" value="F:oxidoreductase activity"/>
    <property type="evidence" value="ECO:0007669"/>
    <property type="project" value="UniProtKB-KW"/>
</dbReference>
<organism evidence="5 6">
    <name type="scientific">Tepidiforma thermophila (strain KCTC 52669 / CGMCC 1.13589 / G233)</name>
    <dbReference type="NCBI Taxonomy" id="2761530"/>
    <lineage>
        <taxon>Bacteria</taxon>
        <taxon>Bacillati</taxon>
        <taxon>Chloroflexota</taxon>
        <taxon>Tepidiformia</taxon>
        <taxon>Tepidiformales</taxon>
        <taxon>Tepidiformaceae</taxon>
        <taxon>Tepidiforma</taxon>
    </lineage>
</organism>
<evidence type="ECO:0000259" key="4">
    <source>
        <dbReference type="PROSITE" id="PS51387"/>
    </source>
</evidence>
<evidence type="ECO:0000313" key="6">
    <source>
        <dbReference type="Proteomes" id="UP000223071"/>
    </source>
</evidence>
<dbReference type="PROSITE" id="PS51387">
    <property type="entry name" value="FAD_PCMH"/>
    <property type="match status" value="1"/>
</dbReference>
<evidence type="ECO:0000256" key="2">
    <source>
        <dbReference type="ARBA" id="ARBA00022827"/>
    </source>
</evidence>
<dbReference type="InterPro" id="IPR006094">
    <property type="entry name" value="Oxid_FAD_bind_N"/>
</dbReference>
<dbReference type="InterPro" id="IPR016164">
    <property type="entry name" value="FAD-linked_Oxase-like_C"/>
</dbReference>
<keyword evidence="1" id="KW-0285">Flavoprotein</keyword>
<dbReference type="InterPro" id="IPR051914">
    <property type="entry name" value="FAD-linked_OxidoTrans_Type4"/>
</dbReference>
<accession>A0A2A9HGF4</accession>
<dbReference type="InterPro" id="IPR016166">
    <property type="entry name" value="FAD-bd_PCMH"/>
</dbReference>
<proteinExistence type="predicted"/>
<dbReference type="InterPro" id="IPR016169">
    <property type="entry name" value="FAD-bd_PCMH_sub2"/>
</dbReference>
<dbReference type="Pfam" id="PF01565">
    <property type="entry name" value="FAD_binding_4"/>
    <property type="match status" value="1"/>
</dbReference>
<keyword evidence="2" id="KW-0274">FAD</keyword>
<keyword evidence="6" id="KW-1185">Reference proteome</keyword>
<feature type="domain" description="FAD-binding PCMH-type" evidence="4">
    <location>
        <begin position="37"/>
        <end position="215"/>
    </location>
</feature>
<dbReference type="InterPro" id="IPR016167">
    <property type="entry name" value="FAD-bd_PCMH_sub1"/>
</dbReference>
<dbReference type="InterPro" id="IPR004113">
    <property type="entry name" value="FAD-bd_oxidored_4_C"/>
</dbReference>
<dbReference type="Gene3D" id="3.30.70.2740">
    <property type="match status" value="1"/>
</dbReference>
<comment type="caution">
    <text evidence="5">The sequence shown here is derived from an EMBL/GenBank/DDBJ whole genome shotgun (WGS) entry which is preliminary data.</text>
</comment>
<dbReference type="Gene3D" id="3.30.70.2190">
    <property type="match status" value="1"/>
</dbReference>
<dbReference type="Gene3D" id="3.30.465.10">
    <property type="match status" value="1"/>
</dbReference>
<dbReference type="PANTHER" id="PTHR42934:SF1">
    <property type="entry name" value="GLYCOLATE OXIDASE SUBUNIT GLCD"/>
    <property type="match status" value="1"/>
</dbReference>
<dbReference type="RefSeq" id="WP_098503330.1">
    <property type="nucleotide sequence ID" value="NZ_PDJQ01000001.1"/>
</dbReference>
<dbReference type="InterPro" id="IPR036318">
    <property type="entry name" value="FAD-bd_PCMH-like_sf"/>
</dbReference>
<dbReference type="GO" id="GO:0071949">
    <property type="term" value="F:FAD binding"/>
    <property type="evidence" value="ECO:0007669"/>
    <property type="project" value="InterPro"/>
</dbReference>
<dbReference type="SUPFAM" id="SSF56176">
    <property type="entry name" value="FAD-binding/transporter-associated domain-like"/>
    <property type="match status" value="1"/>
</dbReference>
<evidence type="ECO:0000256" key="1">
    <source>
        <dbReference type="ARBA" id="ARBA00022630"/>
    </source>
</evidence>
<name>A0A2A9HGF4_TEPT2</name>